<dbReference type="Gene3D" id="3.40.50.1110">
    <property type="entry name" value="SGNH hydrolase"/>
    <property type="match status" value="1"/>
</dbReference>
<dbReference type="Proteomes" id="UP000593765">
    <property type="component" value="Chromosome"/>
</dbReference>
<feature type="signal peptide" evidence="1">
    <location>
        <begin position="1"/>
        <end position="23"/>
    </location>
</feature>
<organism evidence="2 3">
    <name type="scientific">Humisphaera borealis</name>
    <dbReference type="NCBI Taxonomy" id="2807512"/>
    <lineage>
        <taxon>Bacteria</taxon>
        <taxon>Pseudomonadati</taxon>
        <taxon>Planctomycetota</taxon>
        <taxon>Phycisphaerae</taxon>
        <taxon>Tepidisphaerales</taxon>
        <taxon>Tepidisphaeraceae</taxon>
        <taxon>Humisphaera</taxon>
    </lineage>
</organism>
<evidence type="ECO:0000313" key="3">
    <source>
        <dbReference type="Proteomes" id="UP000593765"/>
    </source>
</evidence>
<dbReference type="AlphaFoldDB" id="A0A7M2WVU5"/>
<dbReference type="EMBL" id="CP063458">
    <property type="protein sequence ID" value="QOV89648.1"/>
    <property type="molecule type" value="Genomic_DNA"/>
</dbReference>
<evidence type="ECO:0008006" key="4">
    <source>
        <dbReference type="Google" id="ProtNLM"/>
    </source>
</evidence>
<evidence type="ECO:0000256" key="1">
    <source>
        <dbReference type="SAM" id="SignalP"/>
    </source>
</evidence>
<proteinExistence type="predicted"/>
<keyword evidence="1" id="KW-0732">Signal</keyword>
<dbReference type="KEGG" id="hbs:IPV69_26250"/>
<name>A0A7M2WVU5_9BACT</name>
<dbReference type="RefSeq" id="WP_206292700.1">
    <property type="nucleotide sequence ID" value="NZ_CP063458.1"/>
</dbReference>
<accession>A0A7M2WVU5</accession>
<sequence>MKVHPRLFAALLSALLLVPLARAEEAKSAPPAGVRVFSAGHSFHMPIVNPLAEMAKAAGIDHKIAGSQSIGGSTVTKHWELPDDKNKAKKALLAGEVDVLTLSPYISIPDPAIDKFTALLLEHNPAGRVLLQASWMPRDGSIMLSFKNAARDATQPDMLRGMFKSYDQKLHEQATAINALYAEKAKRQIAFIVPVNEAVTILREKVVKGEVPGISRQSELFRDDLGHGKEAIYLLNAYCHYAVIYGKSPVGLPTPTAFQKANLGDNTDKVNKLLQEIAWQAVIAEPMSGVKK</sequence>
<reference evidence="2 3" key="1">
    <citation type="submission" date="2020-10" db="EMBL/GenBank/DDBJ databases">
        <title>Wide distribution of Phycisphaera-like planctomycetes from WD2101 soil group in peatlands and genome analysis of the first cultivated representative.</title>
        <authorList>
            <person name="Dedysh S.N."/>
            <person name="Beletsky A.V."/>
            <person name="Ivanova A."/>
            <person name="Kulichevskaya I.S."/>
            <person name="Suzina N.E."/>
            <person name="Philippov D.A."/>
            <person name="Rakitin A.L."/>
            <person name="Mardanov A.V."/>
            <person name="Ravin N.V."/>
        </authorList>
    </citation>
    <scope>NUCLEOTIDE SEQUENCE [LARGE SCALE GENOMIC DNA]</scope>
    <source>
        <strain evidence="2 3">M1803</strain>
    </source>
</reference>
<dbReference type="GO" id="GO:0016788">
    <property type="term" value="F:hydrolase activity, acting on ester bonds"/>
    <property type="evidence" value="ECO:0007669"/>
    <property type="project" value="UniProtKB-ARBA"/>
</dbReference>
<gene>
    <name evidence="2" type="ORF">IPV69_26250</name>
</gene>
<dbReference type="InterPro" id="IPR036514">
    <property type="entry name" value="SGNH_hydro_sf"/>
</dbReference>
<evidence type="ECO:0000313" key="2">
    <source>
        <dbReference type="EMBL" id="QOV89648.1"/>
    </source>
</evidence>
<feature type="chain" id="PRO_5034011264" description="ABC transporter substrate-binding protein" evidence="1">
    <location>
        <begin position="24"/>
        <end position="292"/>
    </location>
</feature>
<protein>
    <recommendedName>
        <fullName evidence="4">ABC transporter substrate-binding protein</fullName>
    </recommendedName>
</protein>
<keyword evidence="3" id="KW-1185">Reference proteome</keyword>